<dbReference type="EMBL" id="GBRH01239033">
    <property type="protein sequence ID" value="JAD58862.1"/>
    <property type="molecule type" value="Transcribed_RNA"/>
</dbReference>
<sequence>MFNSKCKMPKILIVKN</sequence>
<evidence type="ECO:0000313" key="1">
    <source>
        <dbReference type="EMBL" id="JAD58862.1"/>
    </source>
</evidence>
<reference evidence="1" key="1">
    <citation type="submission" date="2014-09" db="EMBL/GenBank/DDBJ databases">
        <authorList>
            <person name="Magalhaes I.L.F."/>
            <person name="Oliveira U."/>
            <person name="Santos F.R."/>
            <person name="Vidigal T.H.D.A."/>
            <person name="Brescovit A.D."/>
            <person name="Santos A.J."/>
        </authorList>
    </citation>
    <scope>NUCLEOTIDE SEQUENCE</scope>
    <source>
        <tissue evidence="1">Shoot tissue taken approximately 20 cm above the soil surface</tissue>
    </source>
</reference>
<protein>
    <submittedName>
        <fullName evidence="1">Uncharacterized protein</fullName>
    </submittedName>
</protein>
<name>A0A0A9BHT8_ARUDO</name>
<proteinExistence type="predicted"/>
<organism evidence="1">
    <name type="scientific">Arundo donax</name>
    <name type="common">Giant reed</name>
    <name type="synonym">Donax arundinaceus</name>
    <dbReference type="NCBI Taxonomy" id="35708"/>
    <lineage>
        <taxon>Eukaryota</taxon>
        <taxon>Viridiplantae</taxon>
        <taxon>Streptophyta</taxon>
        <taxon>Embryophyta</taxon>
        <taxon>Tracheophyta</taxon>
        <taxon>Spermatophyta</taxon>
        <taxon>Magnoliopsida</taxon>
        <taxon>Liliopsida</taxon>
        <taxon>Poales</taxon>
        <taxon>Poaceae</taxon>
        <taxon>PACMAD clade</taxon>
        <taxon>Arundinoideae</taxon>
        <taxon>Arundineae</taxon>
        <taxon>Arundo</taxon>
    </lineage>
</organism>
<accession>A0A0A9BHT8</accession>
<reference evidence="1" key="2">
    <citation type="journal article" date="2015" name="Data Brief">
        <title>Shoot transcriptome of the giant reed, Arundo donax.</title>
        <authorList>
            <person name="Barrero R.A."/>
            <person name="Guerrero F.D."/>
            <person name="Moolhuijzen P."/>
            <person name="Goolsby J.A."/>
            <person name="Tidwell J."/>
            <person name="Bellgard S.E."/>
            <person name="Bellgard M.I."/>
        </authorList>
    </citation>
    <scope>NUCLEOTIDE SEQUENCE</scope>
    <source>
        <tissue evidence="1">Shoot tissue taken approximately 20 cm above the soil surface</tissue>
    </source>
</reference>
<dbReference type="AlphaFoldDB" id="A0A0A9BHT8"/>